<dbReference type="EMBL" id="VEPZ02001240">
    <property type="protein sequence ID" value="KAE8684372.1"/>
    <property type="molecule type" value="Genomic_DNA"/>
</dbReference>
<dbReference type="PANTHER" id="PTHR36066">
    <property type="entry name" value="TRANSCRIPTION FACTOR BHLH145"/>
    <property type="match status" value="1"/>
</dbReference>
<comment type="caution">
    <text evidence="2">The sequence shown here is derived from an EMBL/GenBank/DDBJ whole genome shotgun (WGS) entry which is preliminary data.</text>
</comment>
<sequence length="426" mass="46061">MVCQAASQTRFRALKYENGIAGSATIVVRVIACFQPLQDCQAEYFPASKPLFLLPQHLTSGDSSGWMAEGCGSWFPLQQFDWLSPKLNTLAASHPLGQQSINPPFVNSGTSMVSATGTLPVYGYHDLPHLQVGQVNESHGRCYYLPPSQQVFAPASNTFLKERLPPDPYGNRTENIVPKAGSGCSQKRFLVFDQSGGQTTMMLSSFGTPIKCGSLGPKFPFACNLSREDPLAKVSLNLHPGLTSKGVFDDNGTDVQSEMREDTEELNALLYSDGDGDSDYTEDEEVASTGHSPSTMTAHYEQSEEGAEGVASYTGLTKRRKLLDGSNGCMQFPVNNTSSVNHSICSELEDDADSSFTNGQNPVSDDMDSSSGNKRMWVDKIRETVSVLRSLIPGVGGKDAVMVLDEAIDCLHSLKRKAETLGLGTL</sequence>
<reference evidence="2" key="1">
    <citation type="submission" date="2019-09" db="EMBL/GenBank/DDBJ databases">
        <title>Draft genome information of white flower Hibiscus syriacus.</title>
        <authorList>
            <person name="Kim Y.-M."/>
        </authorList>
    </citation>
    <scope>NUCLEOTIDE SEQUENCE [LARGE SCALE GENOMIC DNA]</scope>
    <source>
        <strain evidence="2">YM2019G1</strain>
    </source>
</reference>
<keyword evidence="3" id="KW-1185">Reference proteome</keyword>
<evidence type="ECO:0000256" key="1">
    <source>
        <dbReference type="SAM" id="MobiDB-lite"/>
    </source>
</evidence>
<dbReference type="InterPro" id="IPR037546">
    <property type="entry name" value="SAC51-like"/>
</dbReference>
<name>A0A6A2YZM4_HIBSY</name>
<feature type="compositionally biased region" description="Polar residues" evidence="1">
    <location>
        <begin position="354"/>
        <end position="372"/>
    </location>
</feature>
<dbReference type="Proteomes" id="UP000436088">
    <property type="component" value="Unassembled WGS sequence"/>
</dbReference>
<dbReference type="AlphaFoldDB" id="A0A6A2YZM4"/>
<organism evidence="2 3">
    <name type="scientific">Hibiscus syriacus</name>
    <name type="common">Rose of Sharon</name>
    <dbReference type="NCBI Taxonomy" id="106335"/>
    <lineage>
        <taxon>Eukaryota</taxon>
        <taxon>Viridiplantae</taxon>
        <taxon>Streptophyta</taxon>
        <taxon>Embryophyta</taxon>
        <taxon>Tracheophyta</taxon>
        <taxon>Spermatophyta</taxon>
        <taxon>Magnoliopsida</taxon>
        <taxon>eudicotyledons</taxon>
        <taxon>Gunneridae</taxon>
        <taxon>Pentapetalae</taxon>
        <taxon>rosids</taxon>
        <taxon>malvids</taxon>
        <taxon>Malvales</taxon>
        <taxon>Malvaceae</taxon>
        <taxon>Malvoideae</taxon>
        <taxon>Hibiscus</taxon>
    </lineage>
</organism>
<evidence type="ECO:0000313" key="3">
    <source>
        <dbReference type="Proteomes" id="UP000436088"/>
    </source>
</evidence>
<accession>A0A6A2YZM4</accession>
<protein>
    <submittedName>
        <fullName evidence="2">Cyclin-D4-2-like</fullName>
    </submittedName>
</protein>
<feature type="region of interest" description="Disordered" evidence="1">
    <location>
        <begin position="351"/>
        <end position="372"/>
    </location>
</feature>
<feature type="region of interest" description="Disordered" evidence="1">
    <location>
        <begin position="270"/>
        <end position="311"/>
    </location>
</feature>
<dbReference type="PANTHER" id="PTHR36066:SF2">
    <property type="entry name" value="TRANSCRIPTION FACTOR BHLH145"/>
    <property type="match status" value="1"/>
</dbReference>
<gene>
    <name evidence="2" type="ORF">F3Y22_tig00111131pilonHSYRG00040</name>
</gene>
<proteinExistence type="predicted"/>
<evidence type="ECO:0000313" key="2">
    <source>
        <dbReference type="EMBL" id="KAE8684372.1"/>
    </source>
</evidence>
<feature type="compositionally biased region" description="Acidic residues" evidence="1">
    <location>
        <begin position="274"/>
        <end position="286"/>
    </location>
</feature>